<dbReference type="EMBL" id="SZOD01000560">
    <property type="protein sequence ID" value="TKI82404.1"/>
    <property type="molecule type" value="Genomic_DNA"/>
</dbReference>
<name>A0A120EJI4_BACMY</name>
<proteinExistence type="predicted"/>
<feature type="region of interest" description="Disordered" evidence="2">
    <location>
        <begin position="27"/>
        <end position="50"/>
    </location>
</feature>
<evidence type="ECO:0000313" key="6">
    <source>
        <dbReference type="EMBL" id="KWU67005.1"/>
    </source>
</evidence>
<feature type="chain" id="PRO_5038211527" evidence="3">
    <location>
        <begin position="20"/>
        <end position="176"/>
    </location>
</feature>
<evidence type="ECO:0000313" key="7">
    <source>
        <dbReference type="EMBL" id="TKI82404.1"/>
    </source>
</evidence>
<evidence type="ECO:0000259" key="4">
    <source>
        <dbReference type="Pfam" id="PF11611"/>
    </source>
</evidence>
<gene>
    <name evidence="6" type="ORF">AWW70_06795</name>
    <name evidence="5" type="ORF">B7492_27105</name>
    <name evidence="7" type="ORF">FC701_21570</name>
</gene>
<dbReference type="Pfam" id="PF11611">
    <property type="entry name" value="DUF4352"/>
    <property type="match status" value="1"/>
</dbReference>
<dbReference type="InterPro" id="IPR029051">
    <property type="entry name" value="DUF4352"/>
</dbReference>
<evidence type="ECO:0000313" key="8">
    <source>
        <dbReference type="Proteomes" id="UP000065797"/>
    </source>
</evidence>
<dbReference type="EMBL" id="CP020743">
    <property type="protein sequence ID" value="ARJ24622.1"/>
    <property type="molecule type" value="Genomic_DNA"/>
</dbReference>
<dbReference type="Proteomes" id="UP000065797">
    <property type="component" value="Unassembled WGS sequence"/>
</dbReference>
<evidence type="ECO:0000313" key="9">
    <source>
        <dbReference type="Proteomes" id="UP000192932"/>
    </source>
</evidence>
<evidence type="ECO:0000256" key="1">
    <source>
        <dbReference type="ARBA" id="ARBA00022729"/>
    </source>
</evidence>
<feature type="signal peptide" evidence="3">
    <location>
        <begin position="1"/>
        <end position="19"/>
    </location>
</feature>
<dbReference type="RefSeq" id="WP_002129799.1">
    <property type="nucleotide sequence ID" value="NZ_CP020743.1"/>
</dbReference>
<organism evidence="6 8">
    <name type="scientific">Bacillus mycoides</name>
    <dbReference type="NCBI Taxonomy" id="1405"/>
    <lineage>
        <taxon>Bacteria</taxon>
        <taxon>Bacillati</taxon>
        <taxon>Bacillota</taxon>
        <taxon>Bacilli</taxon>
        <taxon>Bacillales</taxon>
        <taxon>Bacillaceae</taxon>
        <taxon>Bacillus</taxon>
        <taxon>Bacillus cereus group</taxon>
    </lineage>
</organism>
<evidence type="ECO:0000256" key="2">
    <source>
        <dbReference type="SAM" id="MobiDB-lite"/>
    </source>
</evidence>
<reference evidence="7 10" key="3">
    <citation type="journal article" date="2019" name="Environ. Microbiol.">
        <title>An active ?-lactamase is a part of an orchestrated cell wall stress resistance network of Bacillus subtilis and related rhizosphere species.</title>
        <authorList>
            <person name="Bucher T."/>
            <person name="Keren-Paz A."/>
            <person name="Hausser J."/>
            <person name="Olender T."/>
            <person name="Cytryn E."/>
            <person name="Kolodkin-Gal I."/>
        </authorList>
    </citation>
    <scope>NUCLEOTIDE SEQUENCE [LARGE SCALE GENOMIC DNA]</scope>
    <source>
        <strain evidence="7 10">I186</strain>
    </source>
</reference>
<evidence type="ECO:0000313" key="10">
    <source>
        <dbReference type="Proteomes" id="UP000305524"/>
    </source>
</evidence>
<dbReference type="InterPro" id="IPR029050">
    <property type="entry name" value="Immunoprotect_excell_Ig-like"/>
</dbReference>
<feature type="domain" description="DUF4352" evidence="4">
    <location>
        <begin position="52"/>
        <end position="165"/>
    </location>
</feature>
<keyword evidence="1 3" id="KW-0732">Signal</keyword>
<dbReference type="PROSITE" id="PS51257">
    <property type="entry name" value="PROKAR_LIPOPROTEIN"/>
    <property type="match status" value="1"/>
</dbReference>
<dbReference type="Gene3D" id="2.60.40.1240">
    <property type="match status" value="1"/>
</dbReference>
<dbReference type="AlphaFoldDB" id="A0A120EJI4"/>
<protein>
    <submittedName>
        <fullName evidence="7">DUF4352 domain-containing protein</fullName>
    </submittedName>
</protein>
<evidence type="ECO:0000256" key="3">
    <source>
        <dbReference type="SAM" id="SignalP"/>
    </source>
</evidence>
<dbReference type="EMBL" id="LRPH01000028">
    <property type="protein sequence ID" value="KWU67005.1"/>
    <property type="molecule type" value="Genomic_DNA"/>
</dbReference>
<accession>A0A120EJI4</accession>
<evidence type="ECO:0000313" key="5">
    <source>
        <dbReference type="EMBL" id="ARJ24622.1"/>
    </source>
</evidence>
<dbReference type="Proteomes" id="UP000192932">
    <property type="component" value="Chromosome"/>
</dbReference>
<sequence length="176" mass="19372">MYKKMGTIALTGALAFSLAACGETEVKEVSKTDAPKQEEKKDKKASTENKVYKTGETVEVNGLQITFNSAQFVEPNEYSKAEKGKVLEIAFSAKNNGKKDAYIGTEELKIADASGNQFKEYFGADNAFMNENVGPGNQITGKMYFDVSESDKYTGTYKPNFTLDDKSVKFEFTPGK</sequence>
<reference evidence="6 8" key="1">
    <citation type="submission" date="2016-01" db="EMBL/GenBank/DDBJ databases">
        <authorList>
            <person name="McClelland M."/>
            <person name="Jain A."/>
            <person name="Saraogi P."/>
            <person name="Mendelson R."/>
            <person name="Westerman R."/>
            <person name="SanMiguel P."/>
            <person name="Csonka L."/>
        </authorList>
    </citation>
    <scope>NUCLEOTIDE SEQUENCE [LARGE SCALE GENOMIC DNA]</scope>
    <source>
        <strain evidence="6 8">PE8-15</strain>
    </source>
</reference>
<reference evidence="5 9" key="2">
    <citation type="submission" date="2017-04" db="EMBL/GenBank/DDBJ databases">
        <title>The Characteristic of a Fine Plant Growth-Promoting Rhizobacteria Bacillus mycoides Gnyt1 and its Whole Genome Sequencing Analysis.</title>
        <authorList>
            <person name="Li J.H."/>
            <person name="Yao T."/>
        </authorList>
    </citation>
    <scope>NUCLEOTIDE SEQUENCE [LARGE SCALE GENOMIC DNA]</scope>
    <source>
        <strain evidence="5 9">Gnyt1</strain>
    </source>
</reference>
<dbReference type="Proteomes" id="UP000305524">
    <property type="component" value="Unassembled WGS sequence"/>
</dbReference>